<gene>
    <name evidence="1" type="ORF">Mucpa_0491</name>
</gene>
<evidence type="ECO:0000313" key="1">
    <source>
        <dbReference type="EMBL" id="EHQ24685.1"/>
    </source>
</evidence>
<dbReference type="EMBL" id="CM001403">
    <property type="protein sequence ID" value="EHQ24685.1"/>
    <property type="molecule type" value="Genomic_DNA"/>
</dbReference>
<name>H1Y1M6_9SPHI</name>
<accession>H1Y1M6</accession>
<dbReference type="STRING" id="714943.Mucpa_0491"/>
<dbReference type="RefSeq" id="WP_008504236.1">
    <property type="nucleotide sequence ID" value="NZ_CM001403.1"/>
</dbReference>
<keyword evidence="2" id="KW-1185">Reference proteome</keyword>
<evidence type="ECO:0000313" key="2">
    <source>
        <dbReference type="Proteomes" id="UP000002774"/>
    </source>
</evidence>
<reference evidence="1" key="1">
    <citation type="submission" date="2011-09" db="EMBL/GenBank/DDBJ databases">
        <title>The permanent draft genome of Mucilaginibacter paludis DSM 18603.</title>
        <authorList>
            <consortium name="US DOE Joint Genome Institute (JGI-PGF)"/>
            <person name="Lucas S."/>
            <person name="Han J."/>
            <person name="Lapidus A."/>
            <person name="Bruce D."/>
            <person name="Goodwin L."/>
            <person name="Pitluck S."/>
            <person name="Peters L."/>
            <person name="Kyrpides N."/>
            <person name="Mavromatis K."/>
            <person name="Ivanova N."/>
            <person name="Mikhailova N."/>
            <person name="Held B."/>
            <person name="Detter J.C."/>
            <person name="Tapia R."/>
            <person name="Han C."/>
            <person name="Land M."/>
            <person name="Hauser L."/>
            <person name="Markowitz V."/>
            <person name="Cheng J.-F."/>
            <person name="Hugenholtz P."/>
            <person name="Woyke T."/>
            <person name="Wu D."/>
            <person name="Tindall B."/>
            <person name="Brambilla E."/>
            <person name="Klenk H.-P."/>
            <person name="Eisen J.A."/>
        </authorList>
    </citation>
    <scope>NUCLEOTIDE SEQUENCE [LARGE SCALE GENOMIC DNA]</scope>
    <source>
        <strain evidence="1">DSM 18603</strain>
    </source>
</reference>
<sequence length="118" mass="12815">MNEKNVLGFKPALEAGFEPRNYSWSPEVVPVGEYTTTLDFMIWSKKHVAADCYLTTGDGTQIRLTAYRNKAEDYMAGDTAVPYLSFGTRLKITVALNGAGNPKWINAVVIPGGEPAAG</sequence>
<protein>
    <submittedName>
        <fullName evidence="1">Uncharacterized protein</fullName>
    </submittedName>
</protein>
<dbReference type="AlphaFoldDB" id="H1Y1M6"/>
<organism evidence="1 2">
    <name type="scientific">Mucilaginibacter paludis DSM 18603</name>
    <dbReference type="NCBI Taxonomy" id="714943"/>
    <lineage>
        <taxon>Bacteria</taxon>
        <taxon>Pseudomonadati</taxon>
        <taxon>Bacteroidota</taxon>
        <taxon>Sphingobacteriia</taxon>
        <taxon>Sphingobacteriales</taxon>
        <taxon>Sphingobacteriaceae</taxon>
        <taxon>Mucilaginibacter</taxon>
    </lineage>
</organism>
<dbReference type="Proteomes" id="UP000002774">
    <property type="component" value="Chromosome"/>
</dbReference>
<proteinExistence type="predicted"/>
<dbReference type="eggNOG" id="ENOG502ZJFP">
    <property type="taxonomic scope" value="Bacteria"/>
</dbReference>
<dbReference type="HOGENOM" id="CLU_2070472_0_0_10"/>
<dbReference type="OrthoDB" id="673281at2"/>